<name>A0A315ZFN0_SEDFL</name>
<keyword evidence="2" id="KW-1185">Reference proteome</keyword>
<protein>
    <submittedName>
        <fullName evidence="1">Uncharacterized protein</fullName>
    </submittedName>
</protein>
<dbReference type="Proteomes" id="UP000245535">
    <property type="component" value="Unassembled WGS sequence"/>
</dbReference>
<proteinExistence type="predicted"/>
<organism evidence="1 2">
    <name type="scientific">Sediminitomix flava</name>
    <dbReference type="NCBI Taxonomy" id="379075"/>
    <lineage>
        <taxon>Bacteria</taxon>
        <taxon>Pseudomonadati</taxon>
        <taxon>Bacteroidota</taxon>
        <taxon>Cytophagia</taxon>
        <taxon>Cytophagales</taxon>
        <taxon>Flammeovirgaceae</taxon>
        <taxon>Sediminitomix</taxon>
    </lineage>
</organism>
<dbReference type="EMBL" id="QGDO01000001">
    <property type="protein sequence ID" value="PWJ44311.1"/>
    <property type="molecule type" value="Genomic_DNA"/>
</dbReference>
<comment type="caution">
    <text evidence="1">The sequence shown here is derived from an EMBL/GenBank/DDBJ whole genome shotgun (WGS) entry which is preliminary data.</text>
</comment>
<dbReference type="AlphaFoldDB" id="A0A315ZFN0"/>
<reference evidence="1 2" key="1">
    <citation type="submission" date="2018-03" db="EMBL/GenBank/DDBJ databases">
        <title>Genomic Encyclopedia of Archaeal and Bacterial Type Strains, Phase II (KMG-II): from individual species to whole genera.</title>
        <authorList>
            <person name="Goeker M."/>
        </authorList>
    </citation>
    <scope>NUCLEOTIDE SEQUENCE [LARGE SCALE GENOMIC DNA]</scope>
    <source>
        <strain evidence="1 2">DSM 28229</strain>
    </source>
</reference>
<sequence>MKGSFNYCTMDKKKSFSIEINVDTDEKVEALKELLSGVETVDIKSEKK</sequence>
<gene>
    <name evidence="1" type="ORF">BC781_101661</name>
</gene>
<evidence type="ECO:0000313" key="2">
    <source>
        <dbReference type="Proteomes" id="UP000245535"/>
    </source>
</evidence>
<accession>A0A315ZFN0</accession>
<evidence type="ECO:0000313" key="1">
    <source>
        <dbReference type="EMBL" id="PWJ44311.1"/>
    </source>
</evidence>